<dbReference type="EMBL" id="MN738803">
    <property type="protein sequence ID" value="QHT37652.1"/>
    <property type="molecule type" value="Genomic_DNA"/>
</dbReference>
<keyword evidence="1" id="KW-0812">Transmembrane</keyword>
<organism evidence="2">
    <name type="scientific">viral metagenome</name>
    <dbReference type="NCBI Taxonomy" id="1070528"/>
    <lineage>
        <taxon>unclassified sequences</taxon>
        <taxon>metagenomes</taxon>
        <taxon>organismal metagenomes</taxon>
    </lineage>
</organism>
<protein>
    <submittedName>
        <fullName evidence="2">Uncharacterized protein</fullName>
    </submittedName>
</protein>
<reference evidence="2" key="1">
    <citation type="journal article" date="2020" name="Nature">
        <title>Giant virus diversity and host interactions through global metagenomics.</title>
        <authorList>
            <person name="Schulz F."/>
            <person name="Roux S."/>
            <person name="Paez-Espino D."/>
            <person name="Jungbluth S."/>
            <person name="Walsh D.A."/>
            <person name="Denef V.J."/>
            <person name="McMahon K.D."/>
            <person name="Konstantinidis K.T."/>
            <person name="Eloe-Fadrosh E.A."/>
            <person name="Kyrpides N.C."/>
            <person name="Woyke T."/>
        </authorList>
    </citation>
    <scope>NUCLEOTIDE SEQUENCE</scope>
    <source>
        <strain evidence="2">GVMAG-S-ERX555997-44</strain>
    </source>
</reference>
<proteinExistence type="predicted"/>
<keyword evidence="1" id="KW-0472">Membrane</keyword>
<keyword evidence="1" id="KW-1133">Transmembrane helix</keyword>
<feature type="transmembrane region" description="Helical" evidence="1">
    <location>
        <begin position="36"/>
        <end position="55"/>
    </location>
</feature>
<name>A0A6C0F8W8_9ZZZZ</name>
<sequence>MASSLFFNGLIISAFFLVIKFFEMRFITKKEVPPKLLLRDSIIVYISVIFGHYLLSQFGSDSALNKKIVEVFTDSPSF</sequence>
<dbReference type="AlphaFoldDB" id="A0A6C0F8W8"/>
<feature type="transmembrane region" description="Helical" evidence="1">
    <location>
        <begin position="6"/>
        <end position="24"/>
    </location>
</feature>
<accession>A0A6C0F8W8</accession>
<evidence type="ECO:0000256" key="1">
    <source>
        <dbReference type="SAM" id="Phobius"/>
    </source>
</evidence>
<evidence type="ECO:0000313" key="2">
    <source>
        <dbReference type="EMBL" id="QHT37652.1"/>
    </source>
</evidence>